<feature type="signal peptide" evidence="6">
    <location>
        <begin position="1"/>
        <end position="33"/>
    </location>
</feature>
<comment type="caution">
    <text evidence="8">The sequence shown here is derived from an EMBL/GenBank/DDBJ whole genome shotgun (WGS) entry which is preliminary data.</text>
</comment>
<dbReference type="Proteomes" id="UP000653305">
    <property type="component" value="Unassembled WGS sequence"/>
</dbReference>
<dbReference type="InterPro" id="IPR038408">
    <property type="entry name" value="GNK2_sf"/>
</dbReference>
<name>A0A830CVA5_9LAMI</name>
<evidence type="ECO:0000256" key="6">
    <source>
        <dbReference type="SAM" id="SignalP"/>
    </source>
</evidence>
<gene>
    <name evidence="8" type="ORF">PHJA_002157500</name>
</gene>
<dbReference type="CDD" id="cd23509">
    <property type="entry name" value="Gnk2-like"/>
    <property type="match status" value="2"/>
</dbReference>
<comment type="subcellular location">
    <subcellularLocation>
        <location evidence="1">Secreted</location>
    </subcellularLocation>
</comment>
<keyword evidence="3 6" id="KW-0732">Signal</keyword>
<organism evidence="8 9">
    <name type="scientific">Phtheirospermum japonicum</name>
    <dbReference type="NCBI Taxonomy" id="374723"/>
    <lineage>
        <taxon>Eukaryota</taxon>
        <taxon>Viridiplantae</taxon>
        <taxon>Streptophyta</taxon>
        <taxon>Embryophyta</taxon>
        <taxon>Tracheophyta</taxon>
        <taxon>Spermatophyta</taxon>
        <taxon>Magnoliopsida</taxon>
        <taxon>eudicotyledons</taxon>
        <taxon>Gunneridae</taxon>
        <taxon>Pentapetalae</taxon>
        <taxon>asterids</taxon>
        <taxon>lamiids</taxon>
        <taxon>Lamiales</taxon>
        <taxon>Orobanchaceae</taxon>
        <taxon>Orobanchaceae incertae sedis</taxon>
        <taxon>Phtheirospermum</taxon>
    </lineage>
</organism>
<dbReference type="Pfam" id="PF01657">
    <property type="entry name" value="Stress-antifung"/>
    <property type="match status" value="2"/>
</dbReference>
<dbReference type="AlphaFoldDB" id="A0A830CVA5"/>
<proteinExistence type="inferred from homology"/>
<reference evidence="8" key="1">
    <citation type="submission" date="2020-07" db="EMBL/GenBank/DDBJ databases">
        <title>Ethylene signaling mediates host invasion by parasitic plants.</title>
        <authorList>
            <person name="Yoshida S."/>
        </authorList>
    </citation>
    <scope>NUCLEOTIDE SEQUENCE</scope>
    <source>
        <strain evidence="8">Okayama</strain>
    </source>
</reference>
<evidence type="ECO:0000256" key="5">
    <source>
        <dbReference type="ARBA" id="ARBA00038515"/>
    </source>
</evidence>
<keyword evidence="9" id="KW-1185">Reference proteome</keyword>
<dbReference type="InterPro" id="IPR050581">
    <property type="entry name" value="CRR_secretory_protein"/>
</dbReference>
<dbReference type="PANTHER" id="PTHR32411">
    <property type="entry name" value="CYSTEINE-RICH REPEAT SECRETORY PROTEIN 38-RELATED"/>
    <property type="match status" value="1"/>
</dbReference>
<feature type="chain" id="PRO_5032882729" evidence="6">
    <location>
        <begin position="34"/>
        <end position="258"/>
    </location>
</feature>
<dbReference type="Gene3D" id="3.30.430.20">
    <property type="entry name" value="Gnk2 domain, C-X8-C-X2-C motif"/>
    <property type="match status" value="2"/>
</dbReference>
<evidence type="ECO:0000256" key="3">
    <source>
        <dbReference type="ARBA" id="ARBA00022729"/>
    </source>
</evidence>
<evidence type="ECO:0000256" key="1">
    <source>
        <dbReference type="ARBA" id="ARBA00004613"/>
    </source>
</evidence>
<dbReference type="PROSITE" id="PS51473">
    <property type="entry name" value="GNK2"/>
    <property type="match status" value="2"/>
</dbReference>
<evidence type="ECO:0000313" key="9">
    <source>
        <dbReference type="Proteomes" id="UP000653305"/>
    </source>
</evidence>
<evidence type="ECO:0000259" key="7">
    <source>
        <dbReference type="PROSITE" id="PS51473"/>
    </source>
</evidence>
<dbReference type="OrthoDB" id="1933521at2759"/>
<keyword evidence="4" id="KW-0677">Repeat</keyword>
<evidence type="ECO:0000256" key="2">
    <source>
        <dbReference type="ARBA" id="ARBA00022525"/>
    </source>
</evidence>
<dbReference type="PANTHER" id="PTHR32411:SF55">
    <property type="entry name" value="CYSTEINE-RICH REPEAT SECRETORY PROTEIN 55"/>
    <property type="match status" value="1"/>
</dbReference>
<dbReference type="GO" id="GO:0005576">
    <property type="term" value="C:extracellular region"/>
    <property type="evidence" value="ECO:0007669"/>
    <property type="project" value="UniProtKB-SubCell"/>
</dbReference>
<protein>
    <submittedName>
        <fullName evidence="8">Cysteine-rich repeat secretory protein 55</fullName>
    </submittedName>
</protein>
<sequence length="258" mass="28748">MLMQPTMNNLPYYTTLLLVFVFFFLLSIVPSQSEEPAYFLCDTENATAQISKNIESLLPKLVNNTYQNGSNNATSGKSNSKIYGLAQCIGDVPNGACASCIENATEAAIGHCRDKSGAAIWYDYCFLRYSTRNFYGEVDGGSDLILRNTEKVTNYKKFNKALTDLMNKTTLEALASPKGFGQGTEKVLPSDDDTIYALLQCTIDLLDPAYKRCGQCLDKAKSYLKSCYNHRGCRVFFKSCFLRYEVYSFFYNGTSGGT</sequence>
<feature type="domain" description="Gnk2-homologous" evidence="7">
    <location>
        <begin position="140"/>
        <end position="249"/>
    </location>
</feature>
<comment type="similarity">
    <text evidence="5">Belongs to the cysteine-rich repeat secretory protein family.</text>
</comment>
<evidence type="ECO:0000313" key="8">
    <source>
        <dbReference type="EMBL" id="GFQ00135.1"/>
    </source>
</evidence>
<dbReference type="EMBL" id="BMAC01000610">
    <property type="protein sequence ID" value="GFQ00135.1"/>
    <property type="molecule type" value="Genomic_DNA"/>
</dbReference>
<feature type="domain" description="Gnk2-homologous" evidence="7">
    <location>
        <begin position="32"/>
        <end position="134"/>
    </location>
</feature>
<keyword evidence="2" id="KW-0964">Secreted</keyword>
<accession>A0A830CVA5</accession>
<evidence type="ECO:0000256" key="4">
    <source>
        <dbReference type="ARBA" id="ARBA00022737"/>
    </source>
</evidence>
<dbReference type="InterPro" id="IPR002902">
    <property type="entry name" value="GNK2"/>
</dbReference>